<evidence type="ECO:0000259" key="10">
    <source>
        <dbReference type="PROSITE" id="PS51462"/>
    </source>
</evidence>
<dbReference type="SUPFAM" id="SSF140586">
    <property type="entry name" value="Dcp2 domain-like"/>
    <property type="match status" value="1"/>
</dbReference>
<dbReference type="GO" id="GO:0000184">
    <property type="term" value="P:nuclear-transcribed mRNA catabolic process, nonsense-mediated decay"/>
    <property type="evidence" value="ECO:0007669"/>
    <property type="project" value="InterPro"/>
</dbReference>
<dbReference type="InterPro" id="IPR000086">
    <property type="entry name" value="NUDIX_hydrolase_dom"/>
</dbReference>
<dbReference type="AlphaFoldDB" id="A0A7S3PBY3"/>
<keyword evidence="8" id="KW-0464">Manganese</keyword>
<evidence type="ECO:0000256" key="7">
    <source>
        <dbReference type="ARBA" id="ARBA00022884"/>
    </source>
</evidence>
<dbReference type="InterPro" id="IPR020084">
    <property type="entry name" value="NUDIX_hydrolase_CS"/>
</dbReference>
<evidence type="ECO:0000256" key="4">
    <source>
        <dbReference type="ARBA" id="ARBA00022490"/>
    </source>
</evidence>
<dbReference type="Gene3D" id="3.90.79.10">
    <property type="entry name" value="Nucleoside Triphosphate Pyrophosphohydrolase"/>
    <property type="match status" value="1"/>
</dbReference>
<dbReference type="GO" id="GO:0005737">
    <property type="term" value="C:cytoplasm"/>
    <property type="evidence" value="ECO:0007669"/>
    <property type="project" value="UniProtKB-SubCell"/>
</dbReference>
<dbReference type="InterPro" id="IPR044099">
    <property type="entry name" value="Dcp2_NUDIX"/>
</dbReference>
<sequence>MANPTATADNLEWQDALEDVHTRFILNLPPSELETADRIFFQVEQAWWFYEDFICDTNPDKKLPRFANLKPFALKLFEFSPLLPDASTFPAMWTEFSKYKRKISNYGCILLNEDCTKVVLCQVWNGKSHTFPSGKINQGEHGAEAAARETYEETGFDPNCLFGHAAALKQEGLCTWKSPLREKDALVFQEQDGKRRTNYVCRGVPEDFPFAAVARKEVSKIAWYPLDQLPKPNFAVQPFMTQLYRWIKRNNKGNSNARQTPGRREGSQGRQTPNRRDGSRSRRTPNRSRQNSRQRVRGVDSDLVQAGLAQEGDMSGWSEEDMFATNERLMGRKVTYDGNPHVFEKGFGGQDPHAFHVVGDGFMNSVVQSLAPPPETSKLQPLFRKGDVGDDDEDDLQPFFSEKGATPWGEVVQDVPGDLGAASPSFQAPRMIPAAGSVTTNPAGSSILAMLQTAATNIKPQTTTTNPASISREDGGLDSLFMTDAEITARSQAQKTAAAVVQRQQKAQARRAQYEADLAFVTDWVARLPKPPVTKHFGDFRLDADAIVEEALRRARQPAAI</sequence>
<dbReference type="CDD" id="cd03672">
    <property type="entry name" value="NUDIX_Dcp2p_Nudt20"/>
    <property type="match status" value="1"/>
</dbReference>
<evidence type="ECO:0000313" key="11">
    <source>
        <dbReference type="EMBL" id="CAE0418802.1"/>
    </source>
</evidence>
<evidence type="ECO:0000256" key="8">
    <source>
        <dbReference type="ARBA" id="ARBA00023211"/>
    </source>
</evidence>
<dbReference type="GO" id="GO:0030145">
    <property type="term" value="F:manganese ion binding"/>
    <property type="evidence" value="ECO:0007669"/>
    <property type="project" value="InterPro"/>
</dbReference>
<comment type="cofactor">
    <cofactor evidence="1">
        <name>Mn(2+)</name>
        <dbReference type="ChEBI" id="CHEBI:29035"/>
    </cofactor>
</comment>
<dbReference type="SUPFAM" id="SSF55811">
    <property type="entry name" value="Nudix"/>
    <property type="match status" value="1"/>
</dbReference>
<accession>A0A7S3PBY3</accession>
<dbReference type="Gene3D" id="1.10.10.1050">
    <property type="entry name" value="Dcp2, box A domain"/>
    <property type="match status" value="1"/>
</dbReference>
<dbReference type="PROSITE" id="PS00893">
    <property type="entry name" value="NUDIX_BOX"/>
    <property type="match status" value="1"/>
</dbReference>
<evidence type="ECO:0000256" key="6">
    <source>
        <dbReference type="ARBA" id="ARBA00022801"/>
    </source>
</evidence>
<dbReference type="InterPro" id="IPR036189">
    <property type="entry name" value="DCP2_BoxA_sf"/>
</dbReference>
<dbReference type="GO" id="GO:0140933">
    <property type="term" value="F:5'-(N(7)-methylguanosine 5'-triphospho)-[mRNA] hydrolase activity"/>
    <property type="evidence" value="ECO:0007669"/>
    <property type="project" value="InterPro"/>
</dbReference>
<comment type="subcellular location">
    <subcellularLocation>
        <location evidence="2">Cytoplasm</location>
    </subcellularLocation>
</comment>
<dbReference type="PROSITE" id="PS51462">
    <property type="entry name" value="NUDIX"/>
    <property type="match status" value="1"/>
</dbReference>
<dbReference type="PANTHER" id="PTHR23114">
    <property type="entry name" value="M7GPPPN-MRNA HYDROLASE"/>
    <property type="match status" value="1"/>
</dbReference>
<dbReference type="Pfam" id="PF05026">
    <property type="entry name" value="DCP2"/>
    <property type="match status" value="1"/>
</dbReference>
<dbReference type="GO" id="GO:0000290">
    <property type="term" value="P:deadenylation-dependent decapping of nuclear-transcribed mRNA"/>
    <property type="evidence" value="ECO:0007669"/>
    <property type="project" value="InterPro"/>
</dbReference>
<name>A0A7S3PBY3_9STRA</name>
<feature type="region of interest" description="Disordered" evidence="9">
    <location>
        <begin position="250"/>
        <end position="302"/>
    </location>
</feature>
<keyword evidence="7" id="KW-0694">RNA-binding</keyword>
<dbReference type="Pfam" id="PF00293">
    <property type="entry name" value="NUDIX"/>
    <property type="match status" value="1"/>
</dbReference>
<dbReference type="GO" id="GO:0003723">
    <property type="term" value="F:RNA binding"/>
    <property type="evidence" value="ECO:0007669"/>
    <property type="project" value="UniProtKB-KW"/>
</dbReference>
<evidence type="ECO:0000256" key="3">
    <source>
        <dbReference type="ARBA" id="ARBA00005279"/>
    </source>
</evidence>
<evidence type="ECO:0000256" key="9">
    <source>
        <dbReference type="SAM" id="MobiDB-lite"/>
    </source>
</evidence>
<keyword evidence="4" id="KW-0963">Cytoplasm</keyword>
<keyword evidence="5" id="KW-0479">Metal-binding</keyword>
<evidence type="ECO:0000256" key="2">
    <source>
        <dbReference type="ARBA" id="ARBA00004496"/>
    </source>
</evidence>
<dbReference type="InterPro" id="IPR015797">
    <property type="entry name" value="NUDIX_hydrolase-like_dom_sf"/>
</dbReference>
<protein>
    <recommendedName>
        <fullName evidence="10">Nudix hydrolase domain-containing protein</fullName>
    </recommendedName>
</protein>
<dbReference type="SMART" id="SM01125">
    <property type="entry name" value="DCP2"/>
    <property type="match status" value="1"/>
</dbReference>
<gene>
    <name evidence="11" type="ORF">ACOF00016_LOCUS15669</name>
</gene>
<proteinExistence type="inferred from homology"/>
<reference evidence="11" key="1">
    <citation type="submission" date="2021-01" db="EMBL/GenBank/DDBJ databases">
        <authorList>
            <person name="Corre E."/>
            <person name="Pelletier E."/>
            <person name="Niang G."/>
            <person name="Scheremetjew M."/>
            <person name="Finn R."/>
            <person name="Kale V."/>
            <person name="Holt S."/>
            <person name="Cochrane G."/>
            <person name="Meng A."/>
            <person name="Brown T."/>
            <person name="Cohen L."/>
        </authorList>
    </citation>
    <scope>NUCLEOTIDE SEQUENCE</scope>
    <source>
        <strain evidence="11">CCMP127</strain>
    </source>
</reference>
<comment type="similarity">
    <text evidence="3">Belongs to the Nudix hydrolase family. DCP2 subfamily.</text>
</comment>
<dbReference type="InterPro" id="IPR007722">
    <property type="entry name" value="DCP2_BoxA"/>
</dbReference>
<feature type="domain" description="Nudix hydrolase" evidence="10">
    <location>
        <begin position="101"/>
        <end position="249"/>
    </location>
</feature>
<feature type="compositionally biased region" description="Basic residues" evidence="9">
    <location>
        <begin position="281"/>
        <end position="296"/>
    </location>
</feature>
<evidence type="ECO:0000256" key="1">
    <source>
        <dbReference type="ARBA" id="ARBA00001936"/>
    </source>
</evidence>
<dbReference type="EMBL" id="HBIM01020931">
    <property type="protein sequence ID" value="CAE0418802.1"/>
    <property type="molecule type" value="Transcribed_RNA"/>
</dbReference>
<organism evidence="11">
    <name type="scientific">Amphora coffeiformis</name>
    <dbReference type="NCBI Taxonomy" id="265554"/>
    <lineage>
        <taxon>Eukaryota</taxon>
        <taxon>Sar</taxon>
        <taxon>Stramenopiles</taxon>
        <taxon>Ochrophyta</taxon>
        <taxon>Bacillariophyta</taxon>
        <taxon>Bacillariophyceae</taxon>
        <taxon>Bacillariophycidae</taxon>
        <taxon>Thalassiophysales</taxon>
        <taxon>Catenulaceae</taxon>
        <taxon>Amphora</taxon>
    </lineage>
</organism>
<dbReference type="PANTHER" id="PTHR23114:SF17">
    <property type="entry name" value="M7GPPPN-MRNA HYDROLASE"/>
    <property type="match status" value="1"/>
</dbReference>
<keyword evidence="6" id="KW-0378">Hydrolase</keyword>
<evidence type="ECO:0000256" key="5">
    <source>
        <dbReference type="ARBA" id="ARBA00022723"/>
    </source>
</evidence>